<keyword evidence="3" id="KW-0808">Transferase</keyword>
<protein>
    <submittedName>
        <fullName evidence="3">Acyltransferase family</fullName>
    </submittedName>
</protein>
<evidence type="ECO:0000313" key="3">
    <source>
        <dbReference type="EMBL" id="STY28006.1"/>
    </source>
</evidence>
<dbReference type="EMBL" id="UGPB01000001">
    <property type="protein sequence ID" value="STY28006.1"/>
    <property type="molecule type" value="Genomic_DNA"/>
</dbReference>
<feature type="transmembrane region" description="Helical" evidence="1">
    <location>
        <begin position="68"/>
        <end position="92"/>
    </location>
</feature>
<dbReference type="AlphaFoldDB" id="A0A378LM70"/>
<feature type="transmembrane region" description="Helical" evidence="1">
    <location>
        <begin position="36"/>
        <end position="56"/>
    </location>
</feature>
<gene>
    <name evidence="3" type="ORF">NCTC11532_00167</name>
</gene>
<keyword evidence="1" id="KW-0812">Transmembrane</keyword>
<dbReference type="Proteomes" id="UP000255297">
    <property type="component" value="Unassembled WGS sequence"/>
</dbReference>
<evidence type="ECO:0000259" key="2">
    <source>
        <dbReference type="Pfam" id="PF01757"/>
    </source>
</evidence>
<dbReference type="PANTHER" id="PTHR23028:SF134">
    <property type="entry name" value="PUTATIVE (AFU_ORTHOLOGUE AFUA_4G08520)-RELATED"/>
    <property type="match status" value="1"/>
</dbReference>
<accession>A0A378LM70</accession>
<feature type="transmembrane region" description="Helical" evidence="1">
    <location>
        <begin position="271"/>
        <end position="287"/>
    </location>
</feature>
<feature type="transmembrane region" description="Helical" evidence="1">
    <location>
        <begin position="243"/>
        <end position="259"/>
    </location>
</feature>
<evidence type="ECO:0000313" key="4">
    <source>
        <dbReference type="Proteomes" id="UP000255297"/>
    </source>
</evidence>
<dbReference type="OrthoDB" id="9767863at2"/>
<feature type="transmembrane region" description="Helical" evidence="1">
    <location>
        <begin position="104"/>
        <end position="124"/>
    </location>
</feature>
<feature type="transmembrane region" description="Helical" evidence="1">
    <location>
        <begin position="176"/>
        <end position="196"/>
    </location>
</feature>
<feature type="domain" description="Acyltransferase 3" evidence="2">
    <location>
        <begin position="30"/>
        <end position="348"/>
    </location>
</feature>
<dbReference type="Pfam" id="PF01757">
    <property type="entry name" value="Acyl_transf_3"/>
    <property type="match status" value="1"/>
</dbReference>
<dbReference type="STRING" id="1122170.GCA_000701265_01724"/>
<keyword evidence="1" id="KW-1133">Transmembrane helix</keyword>
<dbReference type="RefSeq" id="WP_031567077.1">
    <property type="nucleotide sequence ID" value="NZ_CAAAIS010000005.1"/>
</dbReference>
<name>A0A378LM70_9GAMM</name>
<feature type="transmembrane region" description="Helical" evidence="1">
    <location>
        <begin position="332"/>
        <end position="351"/>
    </location>
</feature>
<organism evidence="3 4">
    <name type="scientific">Legionella wadsworthii</name>
    <dbReference type="NCBI Taxonomy" id="28088"/>
    <lineage>
        <taxon>Bacteria</taxon>
        <taxon>Pseudomonadati</taxon>
        <taxon>Pseudomonadota</taxon>
        <taxon>Gammaproteobacteria</taxon>
        <taxon>Legionellales</taxon>
        <taxon>Legionellaceae</taxon>
        <taxon>Legionella</taxon>
    </lineage>
</organism>
<proteinExistence type="predicted"/>
<dbReference type="PANTHER" id="PTHR23028">
    <property type="entry name" value="ACETYLTRANSFERASE"/>
    <property type="match status" value="1"/>
</dbReference>
<dbReference type="InterPro" id="IPR002656">
    <property type="entry name" value="Acyl_transf_3_dom"/>
</dbReference>
<sequence length="385" mass="44564">MNFFLPVSKLISFKKKKPTTANQETAMNRIYFLDGIRGWAAIIVVLFHFFVFRFPIAPAASKFMKKIFFLNGGMAVYIFFITSGFSLTIGYFKKQNPLILKKILAGRYIRLIIPIGIASLMYFIALKTKLIPPLALRPEKFRSFLVEVPNFFDFCRFHFFQVLYHYDKKQSLIPPLWTMQIEFLGSIFVLCSLLVIDKLKFKPVFILIFSIIAMQWNILYSLFFIGVMLAWVYSKYPSVNNTFIGYLTLFLALLSSWFFDHHFHSQISFSFIFKVFCLLNFFIAAMYCKPVQNFLSSPLSIYLGKISFSLYLIHSLVIWTVGLRLMNSIDNLWIDCIGVLISLILAHYLTYVDAVGIKLSHQVGDLVSKLEIHKKNNTILPSNAS</sequence>
<dbReference type="InterPro" id="IPR050879">
    <property type="entry name" value="Acyltransferase_3"/>
</dbReference>
<feature type="transmembrane region" description="Helical" evidence="1">
    <location>
        <begin position="299"/>
        <end position="320"/>
    </location>
</feature>
<keyword evidence="3" id="KW-0012">Acyltransferase</keyword>
<reference evidence="3 4" key="1">
    <citation type="submission" date="2018-06" db="EMBL/GenBank/DDBJ databases">
        <authorList>
            <consortium name="Pathogen Informatics"/>
            <person name="Doyle S."/>
        </authorList>
    </citation>
    <scope>NUCLEOTIDE SEQUENCE [LARGE SCALE GENOMIC DNA]</scope>
    <source>
        <strain evidence="3 4">NCTC11532</strain>
    </source>
</reference>
<dbReference type="GO" id="GO:0016747">
    <property type="term" value="F:acyltransferase activity, transferring groups other than amino-acyl groups"/>
    <property type="evidence" value="ECO:0007669"/>
    <property type="project" value="InterPro"/>
</dbReference>
<evidence type="ECO:0000256" key="1">
    <source>
        <dbReference type="SAM" id="Phobius"/>
    </source>
</evidence>
<keyword evidence="4" id="KW-1185">Reference proteome</keyword>
<keyword evidence="1" id="KW-0472">Membrane</keyword>
<feature type="transmembrane region" description="Helical" evidence="1">
    <location>
        <begin position="203"/>
        <end position="231"/>
    </location>
</feature>